<gene>
    <name evidence="9" type="primary">trxA</name>
    <name evidence="9" type="ORF">WMO24_00760</name>
</gene>
<dbReference type="PRINTS" id="PR00421">
    <property type="entry name" value="THIOREDOXIN"/>
</dbReference>
<evidence type="ECO:0000256" key="1">
    <source>
        <dbReference type="ARBA" id="ARBA00008987"/>
    </source>
</evidence>
<evidence type="ECO:0000256" key="2">
    <source>
        <dbReference type="ARBA" id="ARBA00022448"/>
    </source>
</evidence>
<comment type="similarity">
    <text evidence="1 7">Belongs to the thioredoxin family.</text>
</comment>
<dbReference type="PIRSF" id="PIRSF000077">
    <property type="entry name" value="Thioredoxin"/>
    <property type="match status" value="1"/>
</dbReference>
<dbReference type="InterPro" id="IPR036249">
    <property type="entry name" value="Thioredoxin-like_sf"/>
</dbReference>
<accession>A0ABV1GAX0</accession>
<dbReference type="CDD" id="cd02947">
    <property type="entry name" value="TRX_family"/>
    <property type="match status" value="1"/>
</dbReference>
<keyword evidence="10" id="KW-1185">Reference proteome</keyword>
<evidence type="ECO:0000256" key="4">
    <source>
        <dbReference type="ARBA" id="ARBA00023157"/>
    </source>
</evidence>
<evidence type="ECO:0000256" key="3">
    <source>
        <dbReference type="ARBA" id="ARBA00022982"/>
    </source>
</evidence>
<dbReference type="RefSeq" id="WP_349214165.1">
    <property type="nucleotide sequence ID" value="NZ_JBBMFA010000026.1"/>
</dbReference>
<dbReference type="InterPro" id="IPR005746">
    <property type="entry name" value="Thioredoxin"/>
</dbReference>
<dbReference type="NCBIfam" id="TIGR01068">
    <property type="entry name" value="thioredoxin"/>
    <property type="match status" value="1"/>
</dbReference>
<dbReference type="PANTHER" id="PTHR45663:SF11">
    <property type="entry name" value="GEO12009P1"/>
    <property type="match status" value="1"/>
</dbReference>
<keyword evidence="5" id="KW-0676">Redox-active center</keyword>
<dbReference type="PANTHER" id="PTHR45663">
    <property type="entry name" value="GEO12009P1"/>
    <property type="match status" value="1"/>
</dbReference>
<comment type="caution">
    <text evidence="9">The sequence shown here is derived from an EMBL/GenBank/DDBJ whole genome shotgun (WGS) entry which is preliminary data.</text>
</comment>
<proteinExistence type="inferred from homology"/>
<dbReference type="Proteomes" id="UP001477672">
    <property type="component" value="Unassembled WGS sequence"/>
</dbReference>
<dbReference type="InterPro" id="IPR013766">
    <property type="entry name" value="Thioredoxin_domain"/>
</dbReference>
<name>A0ABV1GAX0_9FIRM</name>
<dbReference type="Gene3D" id="3.40.30.10">
    <property type="entry name" value="Glutaredoxin"/>
    <property type="match status" value="1"/>
</dbReference>
<evidence type="ECO:0000313" key="10">
    <source>
        <dbReference type="Proteomes" id="UP001477672"/>
    </source>
</evidence>
<evidence type="ECO:0000256" key="7">
    <source>
        <dbReference type="PIRNR" id="PIRNR000077"/>
    </source>
</evidence>
<protein>
    <recommendedName>
        <fullName evidence="6 7">Thioredoxin</fullName>
    </recommendedName>
</protein>
<evidence type="ECO:0000256" key="6">
    <source>
        <dbReference type="NCBIfam" id="TIGR01068"/>
    </source>
</evidence>
<feature type="domain" description="Thioredoxin" evidence="8">
    <location>
        <begin position="1"/>
        <end position="104"/>
    </location>
</feature>
<organism evidence="9 10">
    <name type="scientific">Ruthenibacterium intestinale</name>
    <dbReference type="NCBI Taxonomy" id="3133163"/>
    <lineage>
        <taxon>Bacteria</taxon>
        <taxon>Bacillati</taxon>
        <taxon>Bacillota</taxon>
        <taxon>Clostridia</taxon>
        <taxon>Eubacteriales</taxon>
        <taxon>Oscillospiraceae</taxon>
        <taxon>Ruthenibacterium</taxon>
    </lineage>
</organism>
<keyword evidence="4" id="KW-1015">Disulfide bond</keyword>
<dbReference type="Pfam" id="PF00085">
    <property type="entry name" value="Thioredoxin"/>
    <property type="match status" value="1"/>
</dbReference>
<dbReference type="SUPFAM" id="SSF52833">
    <property type="entry name" value="Thioredoxin-like"/>
    <property type="match status" value="1"/>
</dbReference>
<sequence length="104" mass="11423">MAVEHVGTVDFEEKVLRQTKPVLVDFWAPWCMPCRMFGPVLDKVAKETEGAAHVVKVNIDEEPELASRYGVMSIPTVLVFQNGQAVNRSVGVQTPAAVKAMLNV</sequence>
<dbReference type="PROSITE" id="PS51352">
    <property type="entry name" value="THIOREDOXIN_2"/>
    <property type="match status" value="1"/>
</dbReference>
<keyword evidence="2" id="KW-0813">Transport</keyword>
<keyword evidence="3" id="KW-0249">Electron transport</keyword>
<dbReference type="EMBL" id="JBBMFA010000026">
    <property type="protein sequence ID" value="MEQ2518977.1"/>
    <property type="molecule type" value="Genomic_DNA"/>
</dbReference>
<evidence type="ECO:0000259" key="8">
    <source>
        <dbReference type="PROSITE" id="PS51352"/>
    </source>
</evidence>
<reference evidence="9 10" key="1">
    <citation type="submission" date="2024-03" db="EMBL/GenBank/DDBJ databases">
        <title>Human intestinal bacterial collection.</title>
        <authorList>
            <person name="Pauvert C."/>
            <person name="Hitch T.C.A."/>
            <person name="Clavel T."/>
        </authorList>
    </citation>
    <scope>NUCLEOTIDE SEQUENCE [LARGE SCALE GENOMIC DNA]</scope>
    <source>
        <strain evidence="9 10">CLA-JM-H11</strain>
    </source>
</reference>
<evidence type="ECO:0000256" key="5">
    <source>
        <dbReference type="ARBA" id="ARBA00023284"/>
    </source>
</evidence>
<evidence type="ECO:0000313" key="9">
    <source>
        <dbReference type="EMBL" id="MEQ2518977.1"/>
    </source>
</evidence>